<keyword evidence="1" id="KW-0808">Transferase</keyword>
<evidence type="ECO:0000256" key="5">
    <source>
        <dbReference type="ARBA" id="ARBA00023163"/>
    </source>
</evidence>
<proteinExistence type="predicted"/>
<dbReference type="Gene3D" id="3.40.50.2300">
    <property type="match status" value="1"/>
</dbReference>
<evidence type="ECO:0000256" key="1">
    <source>
        <dbReference type="ARBA" id="ARBA00022679"/>
    </source>
</evidence>
<dbReference type="PROSITE" id="PS51372">
    <property type="entry name" value="PRD_2"/>
    <property type="match status" value="2"/>
</dbReference>
<keyword evidence="2" id="KW-0677">Repeat</keyword>
<protein>
    <submittedName>
        <fullName evidence="9">BglG family transcription antiterminator</fullName>
    </submittedName>
</protein>
<keyword evidence="4" id="KW-0010">Activator</keyword>
<dbReference type="InterPro" id="IPR036095">
    <property type="entry name" value="PTS_EIIB-like_sf"/>
</dbReference>
<dbReference type="PANTHER" id="PTHR30185">
    <property type="entry name" value="CRYPTIC BETA-GLUCOSIDE BGL OPERON ANTITERMINATOR"/>
    <property type="match status" value="1"/>
</dbReference>
<dbReference type="Pfam" id="PF08280">
    <property type="entry name" value="HTH_Mga"/>
    <property type="match status" value="1"/>
</dbReference>
<evidence type="ECO:0000256" key="2">
    <source>
        <dbReference type="ARBA" id="ARBA00022737"/>
    </source>
</evidence>
<evidence type="ECO:0000259" key="7">
    <source>
        <dbReference type="PROSITE" id="PS51099"/>
    </source>
</evidence>
<evidence type="ECO:0000313" key="10">
    <source>
        <dbReference type="Proteomes" id="UP001597458"/>
    </source>
</evidence>
<feature type="domain" description="PTS EIIB type-2" evidence="7">
    <location>
        <begin position="407"/>
        <end position="496"/>
    </location>
</feature>
<dbReference type="InterPro" id="IPR050661">
    <property type="entry name" value="BglG_antiterminators"/>
</dbReference>
<sequence length="655" mass="75991">MEDVIKMISLTKRQMNILEHLLSTKGYTKTKNLAKTHNVSERTIRYDLDFIQSYLKEYSIPLLRKQNHGISLEMTPKQTMTLHSELKRFNHIVLTKEDLIYSMSITLTIVKVTTLERLGEIHGISKNRVFHYIPEIQSLLKKFGAKLERKPSKGLFLVGNEIDIRHAFYSITHHVISNSLVTEDYISNLFDSKLFDSAKQFIYKYEKEVDIKFSDDAYVELFLIMCYQHIRKKNSKFVSYSFTDKKVMMHSKRYQAIMQLYPLFFKQIISDDEAFYLFKQFEVFKLSAFPQENISKHNEEAYNMSLYFAKEASQAIGIDFVKDLELINGLTYHLQVSLNRIKNNFDIENVLTEQIKYKFRFIYEIIRKTVIKLEQKLKITFPEEEIAFISMHFGASYERHTLSGNMPSALVVCGSGLATSSLLASRLKVMVPEMKIYGPINISQLEEYDLYNIDCIISTVHLPIPSHKVIVVNPLLESEDLVKLKKIVFRKAYKKQMDALLNIDHQSLSILAHLIPEKHIQLNHHIEDWRTAIREASNPLLHSGCISTQYVSAMIRAVDELGPYMAFIPEVAIVHASYKDGVYKDGLSLLTFSNPIFFGDKTDVKVKIIIVMSSKKAESDHFLKLVKILENGQNLSIIRQATQIKDILYLDNRDR</sequence>
<dbReference type="InterPro" id="IPR016152">
    <property type="entry name" value="PTrfase/Anion_transptr"/>
</dbReference>
<dbReference type="RefSeq" id="WP_141189597.1">
    <property type="nucleotide sequence ID" value="NZ_JBHUMR010000007.1"/>
</dbReference>
<evidence type="ECO:0000313" key="9">
    <source>
        <dbReference type="EMBL" id="MFD2616151.1"/>
    </source>
</evidence>
<reference evidence="10" key="1">
    <citation type="journal article" date="2019" name="Int. J. Syst. Evol. Microbiol.">
        <title>The Global Catalogue of Microorganisms (GCM) 10K type strain sequencing project: providing services to taxonomists for standard genome sequencing and annotation.</title>
        <authorList>
            <consortium name="The Broad Institute Genomics Platform"/>
            <consortium name="The Broad Institute Genome Sequencing Center for Infectious Disease"/>
            <person name="Wu L."/>
            <person name="Ma J."/>
        </authorList>
    </citation>
    <scope>NUCLEOTIDE SEQUENCE [LARGE SCALE GENOMIC DNA]</scope>
    <source>
        <strain evidence="10">TISTR 2241</strain>
    </source>
</reference>
<evidence type="ECO:0000256" key="3">
    <source>
        <dbReference type="ARBA" id="ARBA00023015"/>
    </source>
</evidence>
<dbReference type="PANTHER" id="PTHR30185:SF18">
    <property type="entry name" value="TRANSCRIPTIONAL REGULATOR MTLR"/>
    <property type="match status" value="1"/>
</dbReference>
<keyword evidence="3" id="KW-0805">Transcription regulation</keyword>
<dbReference type="Pfam" id="PF00874">
    <property type="entry name" value="PRD"/>
    <property type="match status" value="1"/>
</dbReference>
<gene>
    <name evidence="9" type="ORF">ACFSTF_02345</name>
</gene>
<feature type="domain" description="PRD" evidence="8">
    <location>
        <begin position="189"/>
        <end position="291"/>
    </location>
</feature>
<dbReference type="Pfam" id="PF00359">
    <property type="entry name" value="PTS_EIIA_2"/>
    <property type="match status" value="1"/>
</dbReference>
<dbReference type="InterPro" id="IPR013199">
    <property type="entry name" value="HTH_Mga_DNA-bd_dom"/>
</dbReference>
<evidence type="ECO:0000259" key="6">
    <source>
        <dbReference type="PROSITE" id="PS51094"/>
    </source>
</evidence>
<dbReference type="PROSITE" id="PS51094">
    <property type="entry name" value="PTS_EIIA_TYPE_2"/>
    <property type="match status" value="1"/>
</dbReference>
<dbReference type="SUPFAM" id="SSF55804">
    <property type="entry name" value="Phoshotransferase/anion transport protein"/>
    <property type="match status" value="1"/>
</dbReference>
<feature type="domain" description="PRD" evidence="8">
    <location>
        <begin position="296"/>
        <end position="403"/>
    </location>
</feature>
<evidence type="ECO:0000259" key="8">
    <source>
        <dbReference type="PROSITE" id="PS51372"/>
    </source>
</evidence>
<dbReference type="InterPro" id="IPR002178">
    <property type="entry name" value="PTS_EIIA_type-2_dom"/>
</dbReference>
<keyword evidence="10" id="KW-1185">Reference proteome</keyword>
<dbReference type="CDD" id="cd05568">
    <property type="entry name" value="PTS_IIB_bgl_like"/>
    <property type="match status" value="1"/>
</dbReference>
<organism evidence="9 10">
    <name type="scientific">Terrilactibacillus laevilacticus</name>
    <dbReference type="NCBI Taxonomy" id="1380157"/>
    <lineage>
        <taxon>Bacteria</taxon>
        <taxon>Bacillati</taxon>
        <taxon>Bacillota</taxon>
        <taxon>Bacilli</taxon>
        <taxon>Bacillales</taxon>
        <taxon>Bacillaceae</taxon>
        <taxon>Terrilactibacillus</taxon>
    </lineage>
</organism>
<dbReference type="InterPro" id="IPR036388">
    <property type="entry name" value="WH-like_DNA-bd_sf"/>
</dbReference>
<dbReference type="InterPro" id="IPR036634">
    <property type="entry name" value="PRD_sf"/>
</dbReference>
<dbReference type="InterPro" id="IPR007737">
    <property type="entry name" value="Mga_HTH"/>
</dbReference>
<dbReference type="SUPFAM" id="SSF52794">
    <property type="entry name" value="PTS system IIB component-like"/>
    <property type="match status" value="1"/>
</dbReference>
<dbReference type="SUPFAM" id="SSF63520">
    <property type="entry name" value="PTS-regulatory domain, PRD"/>
    <property type="match status" value="2"/>
</dbReference>
<keyword evidence="5" id="KW-0804">Transcription</keyword>
<dbReference type="SUPFAM" id="SSF46785">
    <property type="entry name" value="Winged helix' DNA-binding domain"/>
    <property type="match status" value="1"/>
</dbReference>
<evidence type="ECO:0000256" key="4">
    <source>
        <dbReference type="ARBA" id="ARBA00023159"/>
    </source>
</evidence>
<dbReference type="PROSITE" id="PS51099">
    <property type="entry name" value="PTS_EIIB_TYPE_2"/>
    <property type="match status" value="1"/>
</dbReference>
<dbReference type="Gene3D" id="3.40.930.10">
    <property type="entry name" value="Mannitol-specific EII, Chain A"/>
    <property type="match status" value="1"/>
</dbReference>
<feature type="domain" description="PTS EIIA type-2" evidence="6">
    <location>
        <begin position="513"/>
        <end position="654"/>
    </location>
</feature>
<dbReference type="Pfam" id="PF05043">
    <property type="entry name" value="Mga"/>
    <property type="match status" value="1"/>
</dbReference>
<dbReference type="Gene3D" id="1.10.10.10">
    <property type="entry name" value="Winged helix-like DNA-binding domain superfamily/Winged helix DNA-binding domain"/>
    <property type="match status" value="1"/>
</dbReference>
<comment type="caution">
    <text evidence="9">The sequence shown here is derived from an EMBL/GenBank/DDBJ whole genome shotgun (WGS) entry which is preliminary data.</text>
</comment>
<accession>A0ABW5PLK1</accession>
<dbReference type="Proteomes" id="UP001597458">
    <property type="component" value="Unassembled WGS sequence"/>
</dbReference>
<dbReference type="Gene3D" id="1.10.1790.10">
    <property type="entry name" value="PRD domain"/>
    <property type="match status" value="1"/>
</dbReference>
<dbReference type="InterPro" id="IPR036390">
    <property type="entry name" value="WH_DNA-bd_sf"/>
</dbReference>
<dbReference type="InterPro" id="IPR013011">
    <property type="entry name" value="PTS_EIIB_2"/>
</dbReference>
<dbReference type="InterPro" id="IPR011608">
    <property type="entry name" value="PRD"/>
</dbReference>
<name>A0ABW5PLK1_9BACI</name>
<dbReference type="EMBL" id="JBHUMR010000007">
    <property type="protein sequence ID" value="MFD2616151.1"/>
    <property type="molecule type" value="Genomic_DNA"/>
</dbReference>